<dbReference type="InterPro" id="IPR005835">
    <property type="entry name" value="NTP_transferase_dom"/>
</dbReference>
<dbReference type="NCBIfam" id="NF045761">
    <property type="entry name" value="NAMPUrTaseMurU"/>
    <property type="match status" value="1"/>
</dbReference>
<accession>A0AAE3HKU9</accession>
<gene>
    <name evidence="4" type="ORF">J2T55_002235</name>
</gene>
<reference evidence="4" key="1">
    <citation type="submission" date="2022-08" db="EMBL/GenBank/DDBJ databases">
        <title>Genomic Encyclopedia of Type Strains, Phase III (KMG-III): the genomes of soil and plant-associated and newly described type strains.</title>
        <authorList>
            <person name="Whitman W."/>
        </authorList>
    </citation>
    <scope>NUCLEOTIDE SEQUENCE</scope>
    <source>
        <strain evidence="4">HMT 1</strain>
    </source>
</reference>
<organism evidence="4 5">
    <name type="scientific">Methylohalomonas lacus</name>
    <dbReference type="NCBI Taxonomy" id="398773"/>
    <lineage>
        <taxon>Bacteria</taxon>
        <taxon>Pseudomonadati</taxon>
        <taxon>Pseudomonadota</taxon>
        <taxon>Gammaproteobacteria</taxon>
        <taxon>Methylohalomonadales</taxon>
        <taxon>Methylohalomonadaceae</taxon>
        <taxon>Methylohalomonas</taxon>
    </lineage>
</organism>
<dbReference type="EMBL" id="JANUCT010000017">
    <property type="protein sequence ID" value="MCS3904200.1"/>
    <property type="molecule type" value="Genomic_DNA"/>
</dbReference>
<dbReference type="GO" id="GO:0016779">
    <property type="term" value="F:nucleotidyltransferase activity"/>
    <property type="evidence" value="ECO:0007669"/>
    <property type="project" value="UniProtKB-KW"/>
</dbReference>
<keyword evidence="1 4" id="KW-0808">Transferase</keyword>
<sequence>MQALILAAGRGQRMRPLTDRTPKPLLEVAGKPLIQYHVERLAAAGVRDLIINHARFGDQIEARLGSGNAFGVSIHYSAEGDQPLETGGGIRNALALIDSDPFLVVNADVYTDFPFAELAMPAETLAHLLLVDNPGHNNAGDFALADGRVGYAADVPGRRYTYSGIGLYRPALFADQPAGAFPLAPLLREAAATGRVSGQHYAGVWIDVGTPERLRSLDAALRAGDPPA</sequence>
<protein>
    <submittedName>
        <fullName evidence="4">MurNAc alpha-1-phosphate uridylyltransferase</fullName>
        <ecNumber evidence="4">2.7.7.-</ecNumber>
    </submittedName>
</protein>
<evidence type="ECO:0000256" key="2">
    <source>
        <dbReference type="ARBA" id="ARBA00022695"/>
    </source>
</evidence>
<evidence type="ECO:0000313" key="5">
    <source>
        <dbReference type="Proteomes" id="UP001204445"/>
    </source>
</evidence>
<dbReference type="Pfam" id="PF00483">
    <property type="entry name" value="NTP_transferase"/>
    <property type="match status" value="1"/>
</dbReference>
<evidence type="ECO:0000256" key="1">
    <source>
        <dbReference type="ARBA" id="ARBA00022679"/>
    </source>
</evidence>
<proteinExistence type="predicted"/>
<name>A0AAE3HKU9_9GAMM</name>
<dbReference type="CDD" id="cd06422">
    <property type="entry name" value="NTP_transferase_like_1"/>
    <property type="match status" value="1"/>
</dbReference>
<dbReference type="RefSeq" id="WP_259056684.1">
    <property type="nucleotide sequence ID" value="NZ_JANUCT010000017.1"/>
</dbReference>
<dbReference type="EC" id="2.7.7.-" evidence="4"/>
<dbReference type="InterPro" id="IPR029044">
    <property type="entry name" value="Nucleotide-diphossugar_trans"/>
</dbReference>
<evidence type="ECO:0000313" key="4">
    <source>
        <dbReference type="EMBL" id="MCS3904200.1"/>
    </source>
</evidence>
<dbReference type="PANTHER" id="PTHR43584:SF8">
    <property type="entry name" value="N-ACETYLMURAMATE ALPHA-1-PHOSPHATE URIDYLYLTRANSFERASE"/>
    <property type="match status" value="1"/>
</dbReference>
<dbReference type="AlphaFoldDB" id="A0AAE3HKU9"/>
<dbReference type="InterPro" id="IPR050065">
    <property type="entry name" value="GlmU-like"/>
</dbReference>
<evidence type="ECO:0000259" key="3">
    <source>
        <dbReference type="Pfam" id="PF00483"/>
    </source>
</evidence>
<dbReference type="Gene3D" id="3.90.550.10">
    <property type="entry name" value="Spore Coat Polysaccharide Biosynthesis Protein SpsA, Chain A"/>
    <property type="match status" value="1"/>
</dbReference>
<dbReference type="PANTHER" id="PTHR43584">
    <property type="entry name" value="NUCLEOTIDYL TRANSFERASE"/>
    <property type="match status" value="1"/>
</dbReference>
<feature type="domain" description="Nucleotidyl transferase" evidence="3">
    <location>
        <begin position="3"/>
        <end position="127"/>
    </location>
</feature>
<dbReference type="Proteomes" id="UP001204445">
    <property type="component" value="Unassembled WGS sequence"/>
</dbReference>
<dbReference type="SUPFAM" id="SSF53448">
    <property type="entry name" value="Nucleotide-diphospho-sugar transferases"/>
    <property type="match status" value="1"/>
</dbReference>
<keyword evidence="5" id="KW-1185">Reference proteome</keyword>
<keyword evidence="2 4" id="KW-0548">Nucleotidyltransferase</keyword>
<dbReference type="InterPro" id="IPR054790">
    <property type="entry name" value="MurU"/>
</dbReference>
<comment type="caution">
    <text evidence="4">The sequence shown here is derived from an EMBL/GenBank/DDBJ whole genome shotgun (WGS) entry which is preliminary data.</text>
</comment>